<evidence type="ECO:0000313" key="4">
    <source>
        <dbReference type="Proteomes" id="UP001595776"/>
    </source>
</evidence>
<protein>
    <submittedName>
        <fullName evidence="3">Beta-lactamase hydrolase domain-containing protein</fullName>
    </submittedName>
</protein>
<gene>
    <name evidence="3" type="ORF">ACFO5Q_06475</name>
</gene>
<evidence type="ECO:0000259" key="2">
    <source>
        <dbReference type="Pfam" id="PF04273"/>
    </source>
</evidence>
<evidence type="ECO:0000256" key="1">
    <source>
        <dbReference type="SAM" id="SignalP"/>
    </source>
</evidence>
<dbReference type="Proteomes" id="UP001595776">
    <property type="component" value="Unassembled WGS sequence"/>
</dbReference>
<dbReference type="InterPro" id="IPR029021">
    <property type="entry name" value="Prot-tyrosine_phosphatase-like"/>
</dbReference>
<feature type="signal peptide" evidence="1">
    <location>
        <begin position="1"/>
        <end position="20"/>
    </location>
</feature>
<dbReference type="RefSeq" id="WP_068153160.1">
    <property type="nucleotide sequence ID" value="NZ_JBHSCR010000003.1"/>
</dbReference>
<proteinExistence type="predicted"/>
<keyword evidence="1" id="KW-0732">Signal</keyword>
<evidence type="ECO:0000313" key="3">
    <source>
        <dbReference type="EMBL" id="MFC4347487.1"/>
    </source>
</evidence>
<dbReference type="InterPro" id="IPR005939">
    <property type="entry name" value="BLH_phosphatase-like"/>
</dbReference>
<keyword evidence="3" id="KW-0378">Hydrolase</keyword>
<dbReference type="EMBL" id="JBHSCR010000003">
    <property type="protein sequence ID" value="MFC4347487.1"/>
    <property type="molecule type" value="Genomic_DNA"/>
</dbReference>
<dbReference type="Gene3D" id="3.90.190.10">
    <property type="entry name" value="Protein tyrosine phosphatase superfamily"/>
    <property type="match status" value="1"/>
</dbReference>
<dbReference type="GO" id="GO:0016787">
    <property type="term" value="F:hydrolase activity"/>
    <property type="evidence" value="ECO:0007669"/>
    <property type="project" value="UniProtKB-KW"/>
</dbReference>
<reference evidence="4" key="1">
    <citation type="journal article" date="2019" name="Int. J. Syst. Evol. Microbiol.">
        <title>The Global Catalogue of Microorganisms (GCM) 10K type strain sequencing project: providing services to taxonomists for standard genome sequencing and annotation.</title>
        <authorList>
            <consortium name="The Broad Institute Genomics Platform"/>
            <consortium name="The Broad Institute Genome Sequencing Center for Infectious Disease"/>
            <person name="Wu L."/>
            <person name="Ma J."/>
        </authorList>
    </citation>
    <scope>NUCLEOTIDE SEQUENCE [LARGE SCALE GENOMIC DNA]</scope>
    <source>
        <strain evidence="4">CGMCC 1.15304</strain>
    </source>
</reference>
<dbReference type="SUPFAM" id="SSF52799">
    <property type="entry name" value="(Phosphotyrosine protein) phosphatases II"/>
    <property type="match status" value="1"/>
</dbReference>
<organism evidence="3 4">
    <name type="scientific">Kordiimonas lipolytica</name>
    <dbReference type="NCBI Taxonomy" id="1662421"/>
    <lineage>
        <taxon>Bacteria</taxon>
        <taxon>Pseudomonadati</taxon>
        <taxon>Pseudomonadota</taxon>
        <taxon>Alphaproteobacteria</taxon>
        <taxon>Kordiimonadales</taxon>
        <taxon>Kordiimonadaceae</taxon>
        <taxon>Kordiimonas</taxon>
    </lineage>
</organism>
<sequence length="187" mass="19683">MPRLLALLIATILFCVTAVAGDQPDLELKNARQVSDVLTTGGQPSKADLQRLKDAGFTTVINLRREGEVTKTDDLADAANYNFDEAALASSLGLKYFHLPISSGEGLTEENAKTLDDLLNAAQGPVLLHCGSGNRAGAMMALRAFHVQGKSAQDALAIGKAAGLTGLEPKVRELLALDKTEAATINN</sequence>
<accession>A0ABV8U989</accession>
<feature type="domain" description="Beta-lactamase hydrolase-like protein phosphatase-like" evidence="2">
    <location>
        <begin position="32"/>
        <end position="142"/>
    </location>
</feature>
<keyword evidence="4" id="KW-1185">Reference proteome</keyword>
<dbReference type="Pfam" id="PF04273">
    <property type="entry name" value="BLH_phosphatase"/>
    <property type="match status" value="1"/>
</dbReference>
<name>A0ABV8U989_9PROT</name>
<comment type="caution">
    <text evidence="3">The sequence shown here is derived from an EMBL/GenBank/DDBJ whole genome shotgun (WGS) entry which is preliminary data.</text>
</comment>
<dbReference type="CDD" id="cd14503">
    <property type="entry name" value="PTP-bact"/>
    <property type="match status" value="1"/>
</dbReference>
<feature type="chain" id="PRO_5047303464" evidence="1">
    <location>
        <begin position="21"/>
        <end position="187"/>
    </location>
</feature>